<dbReference type="InterPro" id="IPR058649">
    <property type="entry name" value="CzcB_C"/>
</dbReference>
<dbReference type="Pfam" id="PF25975">
    <property type="entry name" value="CzcB_C"/>
    <property type="match status" value="1"/>
</dbReference>
<dbReference type="Gene3D" id="2.40.50.100">
    <property type="match status" value="1"/>
</dbReference>
<accession>A0A7Y5AT65</accession>
<dbReference type="EMBL" id="JABSOD010000018">
    <property type="protein sequence ID" value="NRQ43849.1"/>
    <property type="molecule type" value="Genomic_DNA"/>
</dbReference>
<proteinExistence type="predicted"/>
<organism evidence="6 7">
    <name type="scientific">Rheinheimera lutimaris</name>
    <dbReference type="NCBI Taxonomy" id="2740584"/>
    <lineage>
        <taxon>Bacteria</taxon>
        <taxon>Pseudomonadati</taxon>
        <taxon>Pseudomonadota</taxon>
        <taxon>Gammaproteobacteria</taxon>
        <taxon>Chromatiales</taxon>
        <taxon>Chromatiaceae</taxon>
        <taxon>Rheinheimera</taxon>
    </lineage>
</organism>
<comment type="caution">
    <text evidence="6">The sequence shown here is derived from an EMBL/GenBank/DDBJ whole genome shotgun (WGS) entry which is preliminary data.</text>
</comment>
<feature type="signal peptide" evidence="3">
    <location>
        <begin position="1"/>
        <end position="25"/>
    </location>
</feature>
<name>A0A7Y5AT65_9GAMM</name>
<feature type="domain" description="CzcB-like C-terminal circularly permuted SH3-like" evidence="5">
    <location>
        <begin position="259"/>
        <end position="319"/>
    </location>
</feature>
<keyword evidence="7" id="KW-1185">Reference proteome</keyword>
<reference evidence="6 7" key="1">
    <citation type="submission" date="2020-06" db="EMBL/GenBank/DDBJ databases">
        <title>Rheinheimera sp. nov., a marine bacterium isolated from coastal.</title>
        <authorList>
            <person name="Yu Q."/>
            <person name="Qi Y."/>
            <person name="Pu J."/>
        </authorList>
    </citation>
    <scope>NUCLEOTIDE SEQUENCE [LARGE SCALE GENOMIC DNA]</scope>
    <source>
        <strain evidence="6 7">YQF-2</strain>
    </source>
</reference>
<feature type="region of interest" description="Disordered" evidence="2">
    <location>
        <begin position="24"/>
        <end position="57"/>
    </location>
</feature>
<dbReference type="Gene3D" id="2.40.420.20">
    <property type="match status" value="1"/>
</dbReference>
<feature type="chain" id="PRO_5031551891" evidence="3">
    <location>
        <begin position="26"/>
        <end position="331"/>
    </location>
</feature>
<dbReference type="RefSeq" id="WP_173502084.1">
    <property type="nucleotide sequence ID" value="NZ_JABSOD010000018.1"/>
</dbReference>
<dbReference type="InterPro" id="IPR011053">
    <property type="entry name" value="Single_hybrid_motif"/>
</dbReference>
<dbReference type="InterPro" id="IPR051909">
    <property type="entry name" value="MFP_Cation_Efflux"/>
</dbReference>
<dbReference type="AlphaFoldDB" id="A0A7Y5AT65"/>
<dbReference type="SUPFAM" id="SSF51230">
    <property type="entry name" value="Single hybrid motif"/>
    <property type="match status" value="1"/>
</dbReference>
<evidence type="ECO:0000313" key="7">
    <source>
        <dbReference type="Proteomes" id="UP000523161"/>
    </source>
</evidence>
<evidence type="ECO:0000259" key="5">
    <source>
        <dbReference type="Pfam" id="PF25975"/>
    </source>
</evidence>
<keyword evidence="3" id="KW-0732">Signal</keyword>
<gene>
    <name evidence="6" type="ORF">HRH59_14975</name>
</gene>
<dbReference type="PANTHER" id="PTHR30097">
    <property type="entry name" value="CATION EFFLUX SYSTEM PROTEIN CUSB"/>
    <property type="match status" value="1"/>
</dbReference>
<evidence type="ECO:0000256" key="3">
    <source>
        <dbReference type="SAM" id="SignalP"/>
    </source>
</evidence>
<dbReference type="Gene3D" id="2.40.30.170">
    <property type="match status" value="1"/>
</dbReference>
<dbReference type="CDD" id="cd06850">
    <property type="entry name" value="biotinyl_domain"/>
    <property type="match status" value="1"/>
</dbReference>
<evidence type="ECO:0000256" key="1">
    <source>
        <dbReference type="ARBA" id="ARBA00022448"/>
    </source>
</evidence>
<feature type="domain" description="Lipoyl-binding" evidence="4">
    <location>
        <begin position="103"/>
        <end position="135"/>
    </location>
</feature>
<dbReference type="Pfam" id="PF00364">
    <property type="entry name" value="Biotin_lipoyl"/>
    <property type="match status" value="1"/>
</dbReference>
<dbReference type="InterPro" id="IPR000089">
    <property type="entry name" value="Biotin_lipoyl"/>
</dbReference>
<protein>
    <submittedName>
        <fullName evidence="6">Efflux RND transporter periplasmic adaptor subunit</fullName>
    </submittedName>
</protein>
<dbReference type="Proteomes" id="UP000523161">
    <property type="component" value="Unassembled WGS sequence"/>
</dbReference>
<evidence type="ECO:0000259" key="4">
    <source>
        <dbReference type="Pfam" id="PF00364"/>
    </source>
</evidence>
<evidence type="ECO:0000313" key="6">
    <source>
        <dbReference type="EMBL" id="NRQ43849.1"/>
    </source>
</evidence>
<keyword evidence="1" id="KW-0813">Transport</keyword>
<evidence type="ECO:0000256" key="2">
    <source>
        <dbReference type="SAM" id="MobiDB-lite"/>
    </source>
</evidence>
<feature type="compositionally biased region" description="Basic and acidic residues" evidence="2">
    <location>
        <begin position="28"/>
        <end position="57"/>
    </location>
</feature>
<dbReference type="PANTHER" id="PTHR30097:SF4">
    <property type="entry name" value="SLR6042 PROTEIN"/>
    <property type="match status" value="1"/>
</dbReference>
<sequence length="331" mass="36198">MTKTITLAAMLLSAAALALSGAATAGDSKQHEHSDKHDKPGHQHADEHAAQHSDEDAAQHNEIHIELSSRMQQLNNITTEVAGKRTLVQNTALFGVIKAMPTAQYQIRAPYAGTLQQILVQQGDSVSKDQLLARISNAATLKPYAIHAPADGVVAERYFNDHELIRDEVLLRIIDYSKVYVELSAFPNDINRLQSGMPLTVFSLHHDQSAGSNISYIAPQMTEGHIARARAVLNNQSGYWRPGMHIKALVQSAEIPVALAVKKQAVQRLDGKQVIFVRDGNVFTATMPEFGREDEEYIEVLSGLQPGTEYATDNSFVLKADVLKSGASHAH</sequence>